<name>A0A9D7QI55_9RHOO</name>
<evidence type="ECO:0000256" key="2">
    <source>
        <dbReference type="ARBA" id="ARBA00004370"/>
    </source>
</evidence>
<protein>
    <recommendedName>
        <fullName evidence="7">DUF676 domain-containing protein</fullName>
    </recommendedName>
</protein>
<dbReference type="Gene3D" id="3.40.50.1820">
    <property type="entry name" value="alpha/beta hydrolase"/>
    <property type="match status" value="1"/>
</dbReference>
<evidence type="ECO:0000256" key="1">
    <source>
        <dbReference type="ARBA" id="ARBA00004240"/>
    </source>
</evidence>
<comment type="caution">
    <text evidence="5">The sequence shown here is derived from an EMBL/GenBank/DDBJ whole genome shotgun (WGS) entry which is preliminary data.</text>
</comment>
<evidence type="ECO:0008006" key="7">
    <source>
        <dbReference type="Google" id="ProtNLM"/>
    </source>
</evidence>
<reference evidence="5" key="1">
    <citation type="submission" date="2020-10" db="EMBL/GenBank/DDBJ databases">
        <title>Connecting structure to function with the recovery of over 1000 high-quality activated sludge metagenome-assembled genomes encoding full-length rRNA genes using long-read sequencing.</title>
        <authorList>
            <person name="Singleton C.M."/>
            <person name="Petriglieri F."/>
            <person name="Kristensen J.M."/>
            <person name="Kirkegaard R.H."/>
            <person name="Michaelsen T.Y."/>
            <person name="Andersen M.H."/>
            <person name="Karst S.M."/>
            <person name="Dueholm M.S."/>
            <person name="Nielsen P.H."/>
            <person name="Albertsen M."/>
        </authorList>
    </citation>
    <scope>NUCLEOTIDE SEQUENCE</scope>
    <source>
        <strain evidence="5">OdNE_18-Q3-R46-58_BAT3C.305</strain>
    </source>
</reference>
<keyword evidence="3" id="KW-0256">Endoplasmic reticulum</keyword>
<dbReference type="AlphaFoldDB" id="A0A9D7QI55"/>
<dbReference type="PANTHER" id="PTHR48182:SF2">
    <property type="entry name" value="PROTEIN SERAC1"/>
    <property type="match status" value="1"/>
</dbReference>
<organism evidence="5 6">
    <name type="scientific">Candidatus Dechloromonas phosphorivorans</name>
    <dbReference type="NCBI Taxonomy" id="2899244"/>
    <lineage>
        <taxon>Bacteria</taxon>
        <taxon>Pseudomonadati</taxon>
        <taxon>Pseudomonadota</taxon>
        <taxon>Betaproteobacteria</taxon>
        <taxon>Rhodocyclales</taxon>
        <taxon>Azonexaceae</taxon>
        <taxon>Dechloromonas</taxon>
    </lineage>
</organism>
<comment type="subcellular location">
    <subcellularLocation>
        <location evidence="1">Endoplasmic reticulum</location>
    </subcellularLocation>
    <subcellularLocation>
        <location evidence="2">Membrane</location>
    </subcellularLocation>
</comment>
<evidence type="ECO:0000313" key="6">
    <source>
        <dbReference type="Proteomes" id="UP000808146"/>
    </source>
</evidence>
<dbReference type="GO" id="GO:0016020">
    <property type="term" value="C:membrane"/>
    <property type="evidence" value="ECO:0007669"/>
    <property type="project" value="UniProtKB-SubCell"/>
</dbReference>
<gene>
    <name evidence="5" type="ORF">IPN75_05115</name>
</gene>
<keyword evidence="4" id="KW-0472">Membrane</keyword>
<dbReference type="PANTHER" id="PTHR48182">
    <property type="entry name" value="PROTEIN SERAC1"/>
    <property type="match status" value="1"/>
</dbReference>
<evidence type="ECO:0000256" key="4">
    <source>
        <dbReference type="ARBA" id="ARBA00023136"/>
    </source>
</evidence>
<sequence length="516" mass="57046">MTDLISVYEPVKATGKPRVVFIHGLDGDIRKTWMADPKDQGTLWPRWVGEDTGCPVWLLGYGAALTRWKADAAALPRQATAVIERLSNEPNLFEGPLILIGHSLGGLVIKTALQHGILRDVERHRELACNIKGIAFVGTPHFGSKLATIAAWTHFMRANPQVSDLRLDDAHLETLNQYFLKLRADLGFKTRTFMETQPVRLPWWLGGRLLPGVTIVSPMSSEAHVPGEVGIPIEADHITICKPKDRNAAIHSSLIAFIREVETAATPPATVNTFAPLASENIEAISPEDRTDTSVHLAFSTFGVYLDADTDAPICTSVCIVTDAPDRLRQQLQQIPVLIQNNPLVNVAAKSRAQGMTLQQLLEDPGARAVVLRELEVMSFSAYMYYCPKEAFDKLPREDRVHKLFVGPLVHRLSKKGERFEQAHAHLVDMPVYLKEAAEAVHSAYHRAVDVPRPGANKYAVLEDLAALIARACARHLSAPDDAESANLFESLRTRIRYAEDVATGVKHKRDVNPLP</sequence>
<dbReference type="SUPFAM" id="SSF53474">
    <property type="entry name" value="alpha/beta-Hydrolases"/>
    <property type="match status" value="1"/>
</dbReference>
<dbReference type="EMBL" id="JADKBR010000003">
    <property type="protein sequence ID" value="MBK8889804.1"/>
    <property type="molecule type" value="Genomic_DNA"/>
</dbReference>
<dbReference type="Proteomes" id="UP000808146">
    <property type="component" value="Unassembled WGS sequence"/>
</dbReference>
<evidence type="ECO:0000256" key="3">
    <source>
        <dbReference type="ARBA" id="ARBA00022824"/>
    </source>
</evidence>
<proteinExistence type="predicted"/>
<dbReference type="InterPro" id="IPR052374">
    <property type="entry name" value="SERAC1"/>
</dbReference>
<accession>A0A9D7QI55</accession>
<evidence type="ECO:0000313" key="5">
    <source>
        <dbReference type="EMBL" id="MBK8889804.1"/>
    </source>
</evidence>
<dbReference type="InterPro" id="IPR029058">
    <property type="entry name" value="AB_hydrolase_fold"/>
</dbReference>